<dbReference type="EMBL" id="JAQMTU010000038">
    <property type="protein sequence ID" value="MDB9486266.1"/>
    <property type="molecule type" value="Genomic_DNA"/>
</dbReference>
<reference evidence="1 2" key="1">
    <citation type="submission" date="2023-01" db="EMBL/GenBank/DDBJ databases">
        <title>Genomes from the Australian National Cyanobacteria Reference Collection.</title>
        <authorList>
            <person name="Willis A."/>
            <person name="Lee E.M.F."/>
        </authorList>
    </citation>
    <scope>NUCLEOTIDE SEQUENCE [LARGE SCALE GENOMIC DNA]</scope>
    <source>
        <strain evidence="1 2">CS-537/01</strain>
    </source>
</reference>
<dbReference type="RefSeq" id="WP_028082462.1">
    <property type="nucleotide sequence ID" value="NZ_JAQMTU010000038.1"/>
</dbReference>
<gene>
    <name evidence="1" type="ORF">PN492_06855</name>
</gene>
<proteinExistence type="predicted"/>
<evidence type="ECO:0000313" key="2">
    <source>
        <dbReference type="Proteomes" id="UP001212123"/>
    </source>
</evidence>
<dbReference type="Proteomes" id="UP001212123">
    <property type="component" value="Unassembled WGS sequence"/>
</dbReference>
<dbReference type="InterPro" id="IPR045397">
    <property type="entry name" value="TumE-like"/>
</dbReference>
<accession>A0ABT5A561</accession>
<organism evidence="1 2">
    <name type="scientific">Dolichospermum circinale CS-537/01</name>
    <dbReference type="NCBI Taxonomy" id="3021739"/>
    <lineage>
        <taxon>Bacteria</taxon>
        <taxon>Bacillati</taxon>
        <taxon>Cyanobacteriota</taxon>
        <taxon>Cyanophyceae</taxon>
        <taxon>Nostocales</taxon>
        <taxon>Aphanizomenonaceae</taxon>
        <taxon>Dolichospermum</taxon>
        <taxon>Dolichospermum circinale</taxon>
    </lineage>
</organism>
<keyword evidence="2" id="KW-1185">Reference proteome</keyword>
<comment type="caution">
    <text evidence="1">The sequence shown here is derived from an EMBL/GenBank/DDBJ whole genome shotgun (WGS) entry which is preliminary data.</text>
</comment>
<dbReference type="Pfam" id="PF20126">
    <property type="entry name" value="TumE"/>
    <property type="match status" value="1"/>
</dbReference>
<name>A0ABT5A561_9CYAN</name>
<evidence type="ECO:0000313" key="1">
    <source>
        <dbReference type="EMBL" id="MDB9486266.1"/>
    </source>
</evidence>
<protein>
    <submittedName>
        <fullName evidence="1">DUF6516 family protein</fullName>
    </submittedName>
</protein>
<sequence>MKNVRNADDYLAWIKSVIALCPEVVNVTIIREESQTDKGLWRYRLTLKDGSFLEMFEFWQIVSGQVEIIKYSFHWQTENRELIKRWDNAPHHPEISTYPHHLHDGYEDSVFPYLPVDIEEILRQISGHIKSQLS</sequence>